<evidence type="ECO:0000313" key="1">
    <source>
        <dbReference type="EMBL" id="AFL85812.1"/>
    </source>
</evidence>
<name>I3Z994_BELBD</name>
<dbReference type="Proteomes" id="UP000006050">
    <property type="component" value="Chromosome"/>
</dbReference>
<reference evidence="2" key="1">
    <citation type="submission" date="2012-06" db="EMBL/GenBank/DDBJ databases">
        <title>The complete genome of Belliella baltica DSM 15883.</title>
        <authorList>
            <person name="Lucas S."/>
            <person name="Copeland A."/>
            <person name="Lapidus A."/>
            <person name="Goodwin L."/>
            <person name="Pitluck S."/>
            <person name="Peters L."/>
            <person name="Mikhailova N."/>
            <person name="Davenport K."/>
            <person name="Kyrpides N."/>
            <person name="Mavromatis K."/>
            <person name="Pagani I."/>
            <person name="Ivanova N."/>
            <person name="Ovchinnikova G."/>
            <person name="Zeytun A."/>
            <person name="Detter J.C."/>
            <person name="Han C."/>
            <person name="Land M."/>
            <person name="Hauser L."/>
            <person name="Markowitz V."/>
            <person name="Cheng J.-F."/>
            <person name="Hugenholtz P."/>
            <person name="Woyke T."/>
            <person name="Wu D."/>
            <person name="Tindall B."/>
            <person name="Pomrenke H."/>
            <person name="Brambilla E."/>
            <person name="Klenk H.-P."/>
            <person name="Eisen J.A."/>
        </authorList>
    </citation>
    <scope>NUCLEOTIDE SEQUENCE [LARGE SCALE GENOMIC DNA]</scope>
    <source>
        <strain evidence="2">DSM 15883 / CIP 108006 / LMG 21964 / BA134</strain>
    </source>
</reference>
<dbReference type="PATRIC" id="fig|866536.3.peg.3424"/>
<organism evidence="1 2">
    <name type="scientific">Belliella baltica (strain DSM 15883 / CIP 108006 / LMG 21964 / BA134)</name>
    <dbReference type="NCBI Taxonomy" id="866536"/>
    <lineage>
        <taxon>Bacteria</taxon>
        <taxon>Pseudomonadati</taxon>
        <taxon>Bacteroidota</taxon>
        <taxon>Cytophagia</taxon>
        <taxon>Cytophagales</taxon>
        <taxon>Cyclobacteriaceae</taxon>
        <taxon>Belliella</taxon>
    </lineage>
</organism>
<protein>
    <submittedName>
        <fullName evidence="1">Uncharacterized protein</fullName>
    </submittedName>
</protein>
<proteinExistence type="predicted"/>
<dbReference type="EMBL" id="CP003281">
    <property type="protein sequence ID" value="AFL85812.1"/>
    <property type="molecule type" value="Genomic_DNA"/>
</dbReference>
<dbReference type="eggNOG" id="ENOG5033RVU">
    <property type="taxonomic scope" value="Bacteria"/>
</dbReference>
<sequence length="160" mass="18144">MNHKMIKFVTGMNTDVMKLKEIRDEKGTLSGVLIPADDIRELKESLKTGSKFFDYFDSLQSDRENEKRNLDQLMPNGLTVAGTNEKTAELTEKIHRKAFSMGVPMFYRDERAKAPKEFIRANPDGSEDLVSYDLATRSYSVLKSLLPAGKGYWSKLSIAK</sequence>
<dbReference type="STRING" id="866536.Belba_3305"/>
<keyword evidence="2" id="KW-1185">Reference proteome</keyword>
<dbReference type="HOGENOM" id="CLU_1648834_0_0_10"/>
<dbReference type="KEGG" id="bbd:Belba_3305"/>
<evidence type="ECO:0000313" key="2">
    <source>
        <dbReference type="Proteomes" id="UP000006050"/>
    </source>
</evidence>
<accession>I3Z994</accession>
<gene>
    <name evidence="1" type="ordered locus">Belba_3305</name>
</gene>
<dbReference type="AlphaFoldDB" id="I3Z994"/>